<dbReference type="OrthoDB" id="538817at2759"/>
<gene>
    <name evidence="2" type="ORF">SNAT2548_LOCUS8436</name>
</gene>
<name>A0A812KGF9_9DINO</name>
<evidence type="ECO:0000313" key="3">
    <source>
        <dbReference type="Proteomes" id="UP000604046"/>
    </source>
</evidence>
<comment type="caution">
    <text evidence="2">The sequence shown here is derived from an EMBL/GenBank/DDBJ whole genome shotgun (WGS) entry which is preliminary data.</text>
</comment>
<sequence>METGQRFSLPPEKPEEPRQEFTYPYASPLDELRAADKVQEVTEEDEKKVVEEEAKPSRGRREKKVSWPPLSEAMEGVEVVLLAGDLKEVLKKPKYKGLFHRAFVGAMGCMPLFEEMGITAGAGGRVPGDFAKKREESGIAASLADGAEIICETLKYQAHFEGSMRLGFRHRLAQAGHLAGWRLRDERRSLPRLEKDMQERQSRAAERNATDFMRFVSLPGAKPSEES</sequence>
<proteinExistence type="predicted"/>
<feature type="compositionally biased region" description="Basic and acidic residues" evidence="1">
    <location>
        <begin position="30"/>
        <end position="56"/>
    </location>
</feature>
<keyword evidence="3" id="KW-1185">Reference proteome</keyword>
<reference evidence="2" key="1">
    <citation type="submission" date="2021-02" db="EMBL/GenBank/DDBJ databases">
        <authorList>
            <person name="Dougan E. K."/>
            <person name="Rhodes N."/>
            <person name="Thang M."/>
            <person name="Chan C."/>
        </authorList>
    </citation>
    <scope>NUCLEOTIDE SEQUENCE</scope>
</reference>
<dbReference type="Proteomes" id="UP000604046">
    <property type="component" value="Unassembled WGS sequence"/>
</dbReference>
<accession>A0A812KGF9</accession>
<protein>
    <submittedName>
        <fullName evidence="2">Uncharacterized protein</fullName>
    </submittedName>
</protein>
<evidence type="ECO:0000256" key="1">
    <source>
        <dbReference type="SAM" id="MobiDB-lite"/>
    </source>
</evidence>
<dbReference type="EMBL" id="CAJNDS010000624">
    <property type="protein sequence ID" value="CAE7223511.1"/>
    <property type="molecule type" value="Genomic_DNA"/>
</dbReference>
<organism evidence="2 3">
    <name type="scientific">Symbiodinium natans</name>
    <dbReference type="NCBI Taxonomy" id="878477"/>
    <lineage>
        <taxon>Eukaryota</taxon>
        <taxon>Sar</taxon>
        <taxon>Alveolata</taxon>
        <taxon>Dinophyceae</taxon>
        <taxon>Suessiales</taxon>
        <taxon>Symbiodiniaceae</taxon>
        <taxon>Symbiodinium</taxon>
    </lineage>
</organism>
<feature type="region of interest" description="Disordered" evidence="1">
    <location>
        <begin position="1"/>
        <end position="63"/>
    </location>
</feature>
<evidence type="ECO:0000313" key="2">
    <source>
        <dbReference type="EMBL" id="CAE7223511.1"/>
    </source>
</evidence>
<dbReference type="AlphaFoldDB" id="A0A812KGF9"/>